<dbReference type="FunFam" id="1.10.10.10:FF:000001">
    <property type="entry name" value="LysR family transcriptional regulator"/>
    <property type="match status" value="1"/>
</dbReference>
<dbReference type="AlphaFoldDB" id="A0A179C9A7"/>
<evidence type="ECO:0000256" key="2">
    <source>
        <dbReference type="ARBA" id="ARBA00023015"/>
    </source>
</evidence>
<evidence type="ECO:0000256" key="3">
    <source>
        <dbReference type="ARBA" id="ARBA00023125"/>
    </source>
</evidence>
<dbReference type="PRINTS" id="PR00039">
    <property type="entry name" value="HTHLYSR"/>
</dbReference>
<dbReference type="InterPro" id="IPR005119">
    <property type="entry name" value="LysR_subst-bd"/>
</dbReference>
<dbReference type="GO" id="GO:0005829">
    <property type="term" value="C:cytosol"/>
    <property type="evidence" value="ECO:0007669"/>
    <property type="project" value="TreeGrafter"/>
</dbReference>
<sequence length="298" mass="34396">METRILKYFLTVAKMQNITRAAQELHITQPTLSRQLKQLEDELGTQLLIRGKREITLTAEGKMLEHRAQDILTLINQTTNEIQSFNHHELSGTINLGYVESNVSFFVDDLIAEFQTKYPLVKFQTYSAIGDDIKDKIDTGILDLGFVITPIETAKYNYLSLPIYERYGIFVNQTHPLAHQSTITADDLGDYPVIYPWRNILQNELSAVVGLDPQKLNIKITANLSPNSLPLVHQHDYCMLGIDSISRFNPYNDIVFVPFENYLQTSHRLIWRKNHHYSNLVTTFIEFVKQHVSRETQD</sequence>
<reference evidence="7" key="1">
    <citation type="submission" date="2016-03" db="EMBL/GenBank/DDBJ databases">
        <authorList>
            <person name="Johnson T.J."/>
            <person name="Youmans B."/>
            <person name="Case K."/>
            <person name="Noll S."/>
        </authorList>
    </citation>
    <scope>NUCLEOTIDE SEQUENCE [LARGE SCALE GENOMIC DNA]</scope>
    <source>
        <strain evidence="7">UMNLAv8</strain>
    </source>
</reference>
<dbReference type="InterPro" id="IPR050950">
    <property type="entry name" value="HTH-type_LysR_regulators"/>
</dbReference>
<keyword evidence="3" id="KW-0238">DNA-binding</keyword>
<dbReference type="PROSITE" id="PS50931">
    <property type="entry name" value="HTH_LYSR"/>
    <property type="match status" value="1"/>
</dbReference>
<dbReference type="GO" id="GO:0003700">
    <property type="term" value="F:DNA-binding transcription factor activity"/>
    <property type="evidence" value="ECO:0007669"/>
    <property type="project" value="InterPro"/>
</dbReference>
<dbReference type="InterPro" id="IPR000847">
    <property type="entry name" value="LysR_HTH_N"/>
</dbReference>
<dbReference type="InterPro" id="IPR036388">
    <property type="entry name" value="WH-like_DNA-bd_sf"/>
</dbReference>
<dbReference type="Pfam" id="PF03466">
    <property type="entry name" value="LysR_substrate"/>
    <property type="match status" value="1"/>
</dbReference>
<evidence type="ECO:0000256" key="4">
    <source>
        <dbReference type="ARBA" id="ARBA00023163"/>
    </source>
</evidence>
<comment type="caution">
    <text evidence="6">The sequence shown here is derived from an EMBL/GenBank/DDBJ whole genome shotgun (WGS) entry which is preliminary data.</text>
</comment>
<dbReference type="SUPFAM" id="SSF53850">
    <property type="entry name" value="Periplasmic binding protein-like II"/>
    <property type="match status" value="1"/>
</dbReference>
<dbReference type="Proteomes" id="UP000078520">
    <property type="component" value="Unassembled WGS sequence"/>
</dbReference>
<dbReference type="PANTHER" id="PTHR30419">
    <property type="entry name" value="HTH-TYPE TRANSCRIPTIONAL REGULATOR YBHD"/>
    <property type="match status" value="1"/>
</dbReference>
<keyword evidence="2" id="KW-0805">Transcription regulation</keyword>
<feature type="domain" description="HTH lysR-type" evidence="5">
    <location>
        <begin position="1"/>
        <end position="58"/>
    </location>
</feature>
<dbReference type="Gene3D" id="3.40.190.290">
    <property type="match status" value="1"/>
</dbReference>
<name>A0A179C9A7_9LACO</name>
<dbReference type="Gene3D" id="1.10.10.10">
    <property type="entry name" value="Winged helix-like DNA-binding domain superfamily/Winged helix DNA-binding domain"/>
    <property type="match status" value="1"/>
</dbReference>
<accession>A0A179C9A7</accession>
<proteinExistence type="inferred from homology"/>
<protein>
    <recommendedName>
        <fullName evidence="5">HTH lysR-type domain-containing protein</fullName>
    </recommendedName>
</protein>
<comment type="similarity">
    <text evidence="1">Belongs to the LysR transcriptional regulatory family.</text>
</comment>
<dbReference type="SUPFAM" id="SSF46785">
    <property type="entry name" value="Winged helix' DNA-binding domain"/>
    <property type="match status" value="1"/>
</dbReference>
<dbReference type="InterPro" id="IPR036390">
    <property type="entry name" value="WH_DNA-bd_sf"/>
</dbReference>
<keyword evidence="4" id="KW-0804">Transcription</keyword>
<dbReference type="RefSeq" id="WP_064207553.1">
    <property type="nucleotide sequence ID" value="NZ_LVKC01000006.1"/>
</dbReference>
<organism evidence="6 7">
    <name type="scientific">Ligilactobacillus aviarius</name>
    <dbReference type="NCBI Taxonomy" id="1606"/>
    <lineage>
        <taxon>Bacteria</taxon>
        <taxon>Bacillati</taxon>
        <taxon>Bacillota</taxon>
        <taxon>Bacilli</taxon>
        <taxon>Lactobacillales</taxon>
        <taxon>Lactobacillaceae</taxon>
        <taxon>Ligilactobacillus</taxon>
    </lineage>
</organism>
<dbReference type="CDD" id="cd05466">
    <property type="entry name" value="PBP2_LTTR_substrate"/>
    <property type="match status" value="1"/>
</dbReference>
<evidence type="ECO:0000259" key="5">
    <source>
        <dbReference type="PROSITE" id="PS50931"/>
    </source>
</evidence>
<dbReference type="EMBL" id="LVKI01000026">
    <property type="protein sequence ID" value="OAQ07662.1"/>
    <property type="molecule type" value="Genomic_DNA"/>
</dbReference>
<evidence type="ECO:0000313" key="7">
    <source>
        <dbReference type="Proteomes" id="UP000078520"/>
    </source>
</evidence>
<evidence type="ECO:0000256" key="1">
    <source>
        <dbReference type="ARBA" id="ARBA00009437"/>
    </source>
</evidence>
<gene>
    <name evidence="6" type="ORF">A3O14_05660</name>
</gene>
<dbReference type="PANTHER" id="PTHR30419:SF8">
    <property type="entry name" value="NITROGEN ASSIMILATION TRANSCRIPTIONAL ACTIVATOR-RELATED"/>
    <property type="match status" value="1"/>
</dbReference>
<dbReference type="GO" id="GO:0003677">
    <property type="term" value="F:DNA binding"/>
    <property type="evidence" value="ECO:0007669"/>
    <property type="project" value="UniProtKB-KW"/>
</dbReference>
<evidence type="ECO:0000313" key="6">
    <source>
        <dbReference type="EMBL" id="OAQ07662.1"/>
    </source>
</evidence>
<dbReference type="Pfam" id="PF00126">
    <property type="entry name" value="HTH_1"/>
    <property type="match status" value="1"/>
</dbReference>